<comment type="caution">
    <text evidence="1">The sequence shown here is derived from an EMBL/GenBank/DDBJ whole genome shotgun (WGS) entry which is preliminary data.</text>
</comment>
<dbReference type="SUPFAM" id="SSF52540">
    <property type="entry name" value="P-loop containing nucleoside triphosphate hydrolases"/>
    <property type="match status" value="1"/>
</dbReference>
<proteinExistence type="predicted"/>
<dbReference type="Gene3D" id="6.10.250.2380">
    <property type="match status" value="1"/>
</dbReference>
<protein>
    <submittedName>
        <fullName evidence="1">UvrD-helicase domain-containing protein</fullName>
    </submittedName>
</protein>
<dbReference type="EMBL" id="JAHZIK010002644">
    <property type="protein sequence ID" value="MBW7461039.1"/>
    <property type="molecule type" value="Genomic_DNA"/>
</dbReference>
<feature type="non-terminal residue" evidence="1">
    <location>
        <position position="1"/>
    </location>
</feature>
<dbReference type="InterPro" id="IPR027417">
    <property type="entry name" value="P-loop_NTPase"/>
</dbReference>
<reference evidence="1 2" key="1">
    <citation type="submission" date="2021-07" db="EMBL/GenBank/DDBJ databases">
        <title>Paenibacillus radiodurans sp. nov., isolated from the southeastern edge of Tengger Desert.</title>
        <authorList>
            <person name="Zhang G."/>
        </authorList>
    </citation>
    <scope>NUCLEOTIDE SEQUENCE [LARGE SCALE GENOMIC DNA]</scope>
    <source>
        <strain evidence="1 2">CCM 7311</strain>
    </source>
</reference>
<accession>A0ABS7CJK4</accession>
<gene>
    <name evidence="1" type="ORF">K0U00_43980</name>
</gene>
<keyword evidence="2" id="KW-1185">Reference proteome</keyword>
<evidence type="ECO:0000313" key="2">
    <source>
        <dbReference type="Proteomes" id="UP001519887"/>
    </source>
</evidence>
<organism evidence="1 2">
    <name type="scientific">Paenibacillus sepulcri</name>
    <dbReference type="NCBI Taxonomy" id="359917"/>
    <lineage>
        <taxon>Bacteria</taxon>
        <taxon>Bacillati</taxon>
        <taxon>Bacillota</taxon>
        <taxon>Bacilli</taxon>
        <taxon>Bacillales</taxon>
        <taxon>Paenibacillaceae</taxon>
        <taxon>Paenibacillus</taxon>
    </lineage>
</organism>
<name>A0ABS7CJK4_9BACL</name>
<sequence length="238" mass="27030">SITTLHSFCLDAIRRYYPLIGLDPGFRIANETEAELLRMDVLDSIFEENYLQAEESESDFLRLVDRFGGERGDEPLYALVLQLYNFGHSHPWPDVWLRETAAAFQVADAAELGRTEWVSSIASVVVLALEGAGSLLQQALDLTRLPMGPDHYAATLEDDLALVRNLTAHTRELPWERWYEVFAEVGFGKLKSRRGDDFDKGLQEQVKEIRDMAKSIISDMTDQLFVRSADDFAAELRE</sequence>
<dbReference type="Proteomes" id="UP001519887">
    <property type="component" value="Unassembled WGS sequence"/>
</dbReference>
<dbReference type="Gene3D" id="3.40.50.300">
    <property type="entry name" value="P-loop containing nucleotide triphosphate hydrolases"/>
    <property type="match status" value="1"/>
</dbReference>
<evidence type="ECO:0000313" key="1">
    <source>
        <dbReference type="EMBL" id="MBW7461039.1"/>
    </source>
</evidence>
<feature type="non-terminal residue" evidence="1">
    <location>
        <position position="238"/>
    </location>
</feature>